<keyword evidence="3" id="KW-0808">Transferase</keyword>
<evidence type="ECO:0000256" key="3">
    <source>
        <dbReference type="ARBA" id="ARBA00022679"/>
    </source>
</evidence>
<dbReference type="PANTHER" id="PTHR43409">
    <property type="entry name" value="ANAEROBIC MAGNESIUM-PROTOPORPHYRIN IX MONOMETHYL ESTER CYCLASE-RELATED"/>
    <property type="match status" value="1"/>
</dbReference>
<dbReference type="InterPro" id="IPR058240">
    <property type="entry name" value="rSAM_sf"/>
</dbReference>
<dbReference type="AlphaFoldDB" id="M9SBX6"/>
<dbReference type="PANTHER" id="PTHR43409:SF7">
    <property type="entry name" value="BLL1977 PROTEIN"/>
    <property type="match status" value="1"/>
</dbReference>
<dbReference type="CDD" id="cd02068">
    <property type="entry name" value="radical_SAM_B12_BD"/>
    <property type="match status" value="1"/>
</dbReference>
<keyword evidence="10" id="KW-1185">Reference proteome</keyword>
<dbReference type="InParanoid" id="M9SBX6"/>
<dbReference type="eggNOG" id="arCOG01364">
    <property type="taxonomic scope" value="Archaea"/>
</dbReference>
<dbReference type="GO" id="GO:0051536">
    <property type="term" value="F:iron-sulfur cluster binding"/>
    <property type="evidence" value="ECO:0007669"/>
    <property type="project" value="UniProtKB-KW"/>
</dbReference>
<dbReference type="GO" id="GO:0046872">
    <property type="term" value="F:metal ion binding"/>
    <property type="evidence" value="ECO:0007669"/>
    <property type="project" value="UniProtKB-KW"/>
</dbReference>
<evidence type="ECO:0000256" key="5">
    <source>
        <dbReference type="ARBA" id="ARBA00022723"/>
    </source>
</evidence>
<dbReference type="Pfam" id="PF02310">
    <property type="entry name" value="B12-binding"/>
    <property type="match status" value="1"/>
</dbReference>
<dbReference type="SFLD" id="SFLDG01082">
    <property type="entry name" value="B12-binding_domain_containing"/>
    <property type="match status" value="1"/>
</dbReference>
<dbReference type="STRING" id="1236689.MMALV_01940"/>
<dbReference type="GO" id="GO:0031419">
    <property type="term" value="F:cobalamin binding"/>
    <property type="evidence" value="ECO:0007669"/>
    <property type="project" value="InterPro"/>
</dbReference>
<dbReference type="HOGENOM" id="CLU_478700_0_0_2"/>
<name>M9SBX6_METAX</name>
<comment type="cofactor">
    <cofactor evidence="1">
        <name>[4Fe-4S] cluster</name>
        <dbReference type="ChEBI" id="CHEBI:49883"/>
    </cofactor>
</comment>
<proteinExistence type="predicted"/>
<feature type="domain" description="B12-binding" evidence="8">
    <location>
        <begin position="21"/>
        <end position="157"/>
    </location>
</feature>
<keyword evidence="4" id="KW-0949">S-adenosyl-L-methionine</keyword>
<reference evidence="9 10" key="1">
    <citation type="journal article" date="2012" name="J. Bacteriol.">
        <title>Genome sequence of 'Candidatus Methanomethylophilus alvus' Mx1201, a methanogenic archaeon from the human gut belonging to a seventh order of methanogens.</title>
        <authorList>
            <person name="Borrel G."/>
            <person name="Harris H.M."/>
            <person name="Tottey W."/>
            <person name="Mihajlovski A."/>
            <person name="Parisot N."/>
            <person name="Peyretaillade E."/>
            <person name="Peyret P."/>
            <person name="Gribaldo S."/>
            <person name="O'Toole P.W."/>
            <person name="Brugere J.F."/>
        </authorList>
    </citation>
    <scope>NUCLEOTIDE SEQUENCE [LARGE SCALE GENOMIC DNA]</scope>
    <source>
        <strain evidence="9 10">Mx1201</strain>
    </source>
</reference>
<evidence type="ECO:0000256" key="7">
    <source>
        <dbReference type="ARBA" id="ARBA00023014"/>
    </source>
</evidence>
<dbReference type="NCBIfam" id="TIGR04190">
    <property type="entry name" value="B12_SAM_Ta0216"/>
    <property type="match status" value="1"/>
</dbReference>
<sequence>MFLHAPSVYDFRKKPIFYGPVSDVIPSSPVFEMYPMGFMTISTYLQMAGFKTRIVNIAGLMLADEKFDAEERIRKLDADVYFIDLHWMPHAHGALELAKIVKRHHPNARTEFGGFTSSYFYDELIRRPEVDLVMRGDTTEIPTVKMMEALSKGEDLSSVPNLVWKDAGGKVHDNGLTYVQEDLDNIVFDYGVMIKNVMRTMDVTGSLPWYGWDKVPLTSVFTVRGCTVNCAECGGSNSANKRVCCRSHPAFRSPEKLAEDMEGISNYMKAPIFIVGDIRQAGQGYCDRFLKAAKERRIDNHVVVELFNGASAEHFSNIDRTFEGGWSIEFSPDSFDESVRLALGKGYTNEAIEKTLPNAFRNGCSRFDLFFMTGLPQQTRESAMQTAADAKHLWDIVDKDDGLFIYDSPFAPFVDPGSRAFEEPEKWGYKLRARTLEDHRRLLDSPSWKHVLSYETVWMDRDQIADTSYDAAIVLTNAERDSGRIDDAAADERNDRTEVARGIMYRIDDILRIEDPEERDSKLWDIKEEGVRMMNNTITDKNDLDWTSGSIWRNVPRIGAGLIKSLIHGRH</sequence>
<dbReference type="InterPro" id="IPR051198">
    <property type="entry name" value="BchE-like"/>
</dbReference>
<dbReference type="Pfam" id="PF04055">
    <property type="entry name" value="Radical_SAM"/>
    <property type="match status" value="1"/>
</dbReference>
<protein>
    <submittedName>
        <fullName evidence="9">Radical SAM domain protein</fullName>
    </submittedName>
</protein>
<evidence type="ECO:0000313" key="9">
    <source>
        <dbReference type="EMBL" id="AGI84950.1"/>
    </source>
</evidence>
<dbReference type="InterPro" id="IPR026447">
    <property type="entry name" value="B12_SAM_Ta0216"/>
</dbReference>
<dbReference type="GeneID" id="41320992"/>
<dbReference type="SMART" id="SM00729">
    <property type="entry name" value="Elp3"/>
    <property type="match status" value="1"/>
</dbReference>
<dbReference type="OrthoDB" id="2305at2157"/>
<dbReference type="Proteomes" id="UP000012672">
    <property type="component" value="Chromosome"/>
</dbReference>
<evidence type="ECO:0000313" key="10">
    <source>
        <dbReference type="Proteomes" id="UP000012672"/>
    </source>
</evidence>
<evidence type="ECO:0000256" key="6">
    <source>
        <dbReference type="ARBA" id="ARBA00023004"/>
    </source>
</evidence>
<accession>M9SBX6</accession>
<dbReference type="InterPro" id="IPR006158">
    <property type="entry name" value="Cobalamin-bd"/>
</dbReference>
<evidence type="ECO:0000256" key="4">
    <source>
        <dbReference type="ARBA" id="ARBA00022691"/>
    </source>
</evidence>
<dbReference type="RefSeq" id="WP_015504099.1">
    <property type="nucleotide sequence ID" value="NC_020913.1"/>
</dbReference>
<evidence type="ECO:0000256" key="1">
    <source>
        <dbReference type="ARBA" id="ARBA00001966"/>
    </source>
</evidence>
<dbReference type="SFLD" id="SFLDF00326">
    <property type="entry name" value="5''-pyrrole_methytransferase"/>
    <property type="match status" value="1"/>
</dbReference>
<dbReference type="InterPro" id="IPR006638">
    <property type="entry name" value="Elp3/MiaA/NifB-like_rSAM"/>
</dbReference>
<organism evidence="9 10">
    <name type="scientific">Methanomethylophilus alvi (strain Mx1201)</name>
    <dbReference type="NCBI Taxonomy" id="1236689"/>
    <lineage>
        <taxon>Archaea</taxon>
        <taxon>Methanobacteriati</taxon>
        <taxon>Thermoplasmatota</taxon>
        <taxon>Thermoplasmata</taxon>
        <taxon>Methanomassiliicoccales</taxon>
        <taxon>Methanomethylophilaceae</taxon>
        <taxon>Methanomethylophilus</taxon>
    </lineage>
</organism>
<dbReference type="SFLD" id="SFLDG01123">
    <property type="entry name" value="methyltransferase_(Class_B)"/>
    <property type="match status" value="1"/>
</dbReference>
<dbReference type="InterPro" id="IPR007197">
    <property type="entry name" value="rSAM"/>
</dbReference>
<keyword evidence="2" id="KW-0489">Methyltransferase</keyword>
<dbReference type="SFLD" id="SFLDS00029">
    <property type="entry name" value="Radical_SAM"/>
    <property type="match status" value="1"/>
</dbReference>
<dbReference type="EMBL" id="CP004049">
    <property type="protein sequence ID" value="AGI84950.1"/>
    <property type="molecule type" value="Genomic_DNA"/>
</dbReference>
<keyword evidence="5" id="KW-0479">Metal-binding</keyword>
<evidence type="ECO:0000256" key="2">
    <source>
        <dbReference type="ARBA" id="ARBA00022603"/>
    </source>
</evidence>
<gene>
    <name evidence="9" type="ORF">MMALV_01940</name>
</gene>
<dbReference type="PROSITE" id="PS51332">
    <property type="entry name" value="B12_BINDING"/>
    <property type="match status" value="1"/>
</dbReference>
<dbReference type="KEGG" id="max:MMALV_01940"/>
<dbReference type="GO" id="GO:0003824">
    <property type="term" value="F:catalytic activity"/>
    <property type="evidence" value="ECO:0007669"/>
    <property type="project" value="InterPro"/>
</dbReference>
<keyword evidence="6" id="KW-0408">Iron</keyword>
<dbReference type="InterPro" id="IPR034466">
    <property type="entry name" value="Methyltransferase_Class_B"/>
</dbReference>
<evidence type="ECO:0000259" key="8">
    <source>
        <dbReference type="PROSITE" id="PS51332"/>
    </source>
</evidence>
<dbReference type="SUPFAM" id="SSF102114">
    <property type="entry name" value="Radical SAM enzymes"/>
    <property type="match status" value="1"/>
</dbReference>
<keyword evidence="7" id="KW-0411">Iron-sulfur</keyword>